<comment type="similarity">
    <text evidence="3">Belongs to the TRAFAC class myosin-kinesin ATPase superfamily. Kinesin family.</text>
</comment>
<dbReference type="InterPro" id="IPR027417">
    <property type="entry name" value="P-loop_NTPase"/>
</dbReference>
<dbReference type="PANTHER" id="PTHR47968:SF75">
    <property type="entry name" value="CENTROMERE-ASSOCIATED PROTEIN E"/>
    <property type="match status" value="1"/>
</dbReference>
<dbReference type="GO" id="GO:0007018">
    <property type="term" value="P:microtubule-based movement"/>
    <property type="evidence" value="ECO:0007669"/>
    <property type="project" value="InterPro"/>
</dbReference>
<keyword evidence="1 4" id="KW-0175">Coiled coil</keyword>
<gene>
    <name evidence="6" type="ORF">TPC1_17369</name>
</gene>
<name>A0A146K328_9EUKA</name>
<dbReference type="AlphaFoldDB" id="A0A146K328"/>
<feature type="non-terminal residue" evidence="6">
    <location>
        <position position="1"/>
    </location>
</feature>
<organism evidence="6">
    <name type="scientific">Trepomonas sp. PC1</name>
    <dbReference type="NCBI Taxonomy" id="1076344"/>
    <lineage>
        <taxon>Eukaryota</taxon>
        <taxon>Metamonada</taxon>
        <taxon>Diplomonadida</taxon>
        <taxon>Hexamitidae</taxon>
        <taxon>Hexamitinae</taxon>
        <taxon>Trepomonas</taxon>
    </lineage>
</organism>
<dbReference type="PROSITE" id="PS50067">
    <property type="entry name" value="KINESIN_MOTOR_2"/>
    <property type="match status" value="1"/>
</dbReference>
<dbReference type="Gene3D" id="3.40.850.10">
    <property type="entry name" value="Kinesin motor domain"/>
    <property type="match status" value="1"/>
</dbReference>
<dbReference type="GO" id="GO:0008017">
    <property type="term" value="F:microtubule binding"/>
    <property type="evidence" value="ECO:0007669"/>
    <property type="project" value="InterPro"/>
</dbReference>
<feature type="domain" description="Kinesin motor" evidence="5">
    <location>
        <begin position="1"/>
        <end position="324"/>
    </location>
</feature>
<dbReference type="SMART" id="SM00129">
    <property type="entry name" value="KISc"/>
    <property type="match status" value="1"/>
</dbReference>
<evidence type="ECO:0000256" key="1">
    <source>
        <dbReference type="ARBA" id="ARBA00023054"/>
    </source>
</evidence>
<dbReference type="InterPro" id="IPR001752">
    <property type="entry name" value="Kinesin_motor_dom"/>
</dbReference>
<sequence length="607" mass="70599">LIDRELKQNDVEVCVCKQNTIMLRESMNQSHDDITVYNSYKFTYDVVFDKDATQNEVYLDAVLPTVQNFTKGYNGCILAYGQTGSGKTYTIMSEQFDGVIPATIKDVFKHIQEMQTINDKNQLMLCASYFQIYNENVLDLLNPTSINLKIREMPDGEIYIENIEKSILQTPQDLEKLIKFGNQNRFQAETKMNTNSSRSHSILTLYLEQNIFDEDDLPTQFSSKLMILDLAGSERAHSQDKERQRETKYINQSLSILGNVMQQIVARQTHECHISFRDSKLTRLLQDAVGGNCKTVLITNVSPASQCFFETLNSLKFADRAKSIKEHAVINTIEDDSVQKQRLLLEIQRVKELIAGGGYQGTKEELYLKNQLELQLGELEQKTKNPLWQKFQQLYEEIKQLDEKRSEIMNEEENLQKLRNQSLKQRDILLILTAKLQQKDSFIQKQLKTTSEAQKSVHQMNQKLENAKLPENFEEIKEFLLEQPKTLTFEEKINELVQIKLEESKKNRQLKQNLEELQLQVTKKQNELKDQVKIWSQKPTSKPDLLSECLKERDLLIQIFQKKIIPSVSQLQKGDYMQAKQLSAYIGKIKEFTEQSEIRMQTKAIFE</sequence>
<proteinExistence type="inferred from homology"/>
<dbReference type="PANTHER" id="PTHR47968">
    <property type="entry name" value="CENTROMERE PROTEIN E"/>
    <property type="match status" value="1"/>
</dbReference>
<evidence type="ECO:0000259" key="5">
    <source>
        <dbReference type="PROSITE" id="PS50067"/>
    </source>
</evidence>
<feature type="coiled-coil region" evidence="4">
    <location>
        <begin position="500"/>
        <end position="534"/>
    </location>
</feature>
<feature type="binding site" evidence="3">
    <location>
        <begin position="81"/>
        <end position="88"/>
    </location>
    <ligand>
        <name>ATP</name>
        <dbReference type="ChEBI" id="CHEBI:30616"/>
    </ligand>
</feature>
<keyword evidence="2 3" id="KW-0505">Motor protein</keyword>
<dbReference type="PRINTS" id="PR00380">
    <property type="entry name" value="KINESINHEAVY"/>
</dbReference>
<reference evidence="6" key="1">
    <citation type="submission" date="2015-07" db="EMBL/GenBank/DDBJ databases">
        <title>Adaptation to a free-living lifestyle via gene acquisitions in the diplomonad Trepomonas sp. PC1.</title>
        <authorList>
            <person name="Xu F."/>
            <person name="Jerlstrom-Hultqvist J."/>
            <person name="Kolisko M."/>
            <person name="Simpson A.G.B."/>
            <person name="Roger A.J."/>
            <person name="Svard S.G."/>
            <person name="Andersson J.O."/>
        </authorList>
    </citation>
    <scope>NUCLEOTIDE SEQUENCE</scope>
    <source>
        <strain evidence="6">PC1</strain>
    </source>
</reference>
<keyword evidence="3" id="KW-0067">ATP-binding</keyword>
<dbReference type="EMBL" id="GDID01005499">
    <property type="protein sequence ID" value="JAP91107.1"/>
    <property type="molecule type" value="Transcribed_RNA"/>
</dbReference>
<protein>
    <submittedName>
        <fullName evidence="6">Kinesin-16</fullName>
    </submittedName>
</protein>
<dbReference type="Pfam" id="PF00225">
    <property type="entry name" value="Kinesin"/>
    <property type="match status" value="1"/>
</dbReference>
<dbReference type="InterPro" id="IPR036961">
    <property type="entry name" value="Kinesin_motor_dom_sf"/>
</dbReference>
<dbReference type="GO" id="GO:0005524">
    <property type="term" value="F:ATP binding"/>
    <property type="evidence" value="ECO:0007669"/>
    <property type="project" value="UniProtKB-UniRule"/>
</dbReference>
<keyword evidence="3" id="KW-0547">Nucleotide-binding</keyword>
<dbReference type="GO" id="GO:0003777">
    <property type="term" value="F:microtubule motor activity"/>
    <property type="evidence" value="ECO:0007669"/>
    <property type="project" value="InterPro"/>
</dbReference>
<evidence type="ECO:0000256" key="4">
    <source>
        <dbReference type="SAM" id="Coils"/>
    </source>
</evidence>
<evidence type="ECO:0000313" key="6">
    <source>
        <dbReference type="EMBL" id="JAP91107.1"/>
    </source>
</evidence>
<dbReference type="CDD" id="cd00106">
    <property type="entry name" value="KISc"/>
    <property type="match status" value="1"/>
</dbReference>
<accession>A0A146K328</accession>
<dbReference type="SUPFAM" id="SSF52540">
    <property type="entry name" value="P-loop containing nucleoside triphosphate hydrolases"/>
    <property type="match status" value="1"/>
</dbReference>
<feature type="coiled-coil region" evidence="4">
    <location>
        <begin position="391"/>
        <end position="428"/>
    </location>
</feature>
<dbReference type="InterPro" id="IPR027640">
    <property type="entry name" value="Kinesin-like_fam"/>
</dbReference>
<evidence type="ECO:0000256" key="2">
    <source>
        <dbReference type="ARBA" id="ARBA00023175"/>
    </source>
</evidence>
<evidence type="ECO:0000256" key="3">
    <source>
        <dbReference type="PROSITE-ProRule" id="PRU00283"/>
    </source>
</evidence>